<dbReference type="SUPFAM" id="SSF52540">
    <property type="entry name" value="P-loop containing nucleoside triphosphate hydrolases"/>
    <property type="match status" value="1"/>
</dbReference>
<evidence type="ECO:0000313" key="9">
    <source>
        <dbReference type="Proteomes" id="UP001204548"/>
    </source>
</evidence>
<proteinExistence type="predicted"/>
<dbReference type="Proteomes" id="UP001204548">
    <property type="component" value="Unassembled WGS sequence"/>
</dbReference>
<dbReference type="RefSeq" id="WP_258988840.1">
    <property type="nucleotide sequence ID" value="NZ_JANUTS010000001.1"/>
</dbReference>
<evidence type="ECO:0000256" key="6">
    <source>
        <dbReference type="SAM" id="Coils"/>
    </source>
</evidence>
<keyword evidence="3" id="KW-0378">Hydrolase</keyword>
<name>A0AAW5NS07_9BACE</name>
<dbReference type="GO" id="GO:0016020">
    <property type="term" value="C:membrane"/>
    <property type="evidence" value="ECO:0007669"/>
    <property type="project" value="UniProtKB-SubCell"/>
</dbReference>
<gene>
    <name evidence="8" type="ORF">NXW97_02820</name>
</gene>
<evidence type="ECO:0000313" key="8">
    <source>
        <dbReference type="EMBL" id="MCS2790957.1"/>
    </source>
</evidence>
<keyword evidence="2" id="KW-0547">Nucleotide-binding</keyword>
<feature type="coiled-coil region" evidence="6">
    <location>
        <begin position="473"/>
        <end position="500"/>
    </location>
</feature>
<dbReference type="PANTHER" id="PTHR10465">
    <property type="entry name" value="TRANSMEMBRANE GTPASE FZO1"/>
    <property type="match status" value="1"/>
</dbReference>
<protein>
    <submittedName>
        <fullName evidence="8">Dynamin family protein</fullName>
    </submittedName>
</protein>
<keyword evidence="4" id="KW-0342">GTP-binding</keyword>
<evidence type="ECO:0000256" key="3">
    <source>
        <dbReference type="ARBA" id="ARBA00022801"/>
    </source>
</evidence>
<accession>A0AAW5NS07</accession>
<dbReference type="InterPro" id="IPR027094">
    <property type="entry name" value="Mitofusin_fam"/>
</dbReference>
<comment type="caution">
    <text evidence="8">The sequence shown here is derived from an EMBL/GenBank/DDBJ whole genome shotgun (WGS) entry which is preliminary data.</text>
</comment>
<dbReference type="EMBL" id="JANUTS010000001">
    <property type="protein sequence ID" value="MCS2790957.1"/>
    <property type="molecule type" value="Genomic_DNA"/>
</dbReference>
<evidence type="ECO:0000256" key="4">
    <source>
        <dbReference type="ARBA" id="ARBA00023134"/>
    </source>
</evidence>
<dbReference type="Gene3D" id="3.40.50.300">
    <property type="entry name" value="P-loop containing nucleotide triphosphate hydrolases"/>
    <property type="match status" value="1"/>
</dbReference>
<organism evidence="8 9">
    <name type="scientific">Bacteroides faecis</name>
    <dbReference type="NCBI Taxonomy" id="674529"/>
    <lineage>
        <taxon>Bacteria</taxon>
        <taxon>Pseudomonadati</taxon>
        <taxon>Bacteroidota</taxon>
        <taxon>Bacteroidia</taxon>
        <taxon>Bacteroidales</taxon>
        <taxon>Bacteroidaceae</taxon>
        <taxon>Bacteroides</taxon>
    </lineage>
</organism>
<evidence type="ECO:0000256" key="1">
    <source>
        <dbReference type="ARBA" id="ARBA00004370"/>
    </source>
</evidence>
<sequence>MSKYKFIEEKVETMSLPELRVFLNILKNKSQELMSTLEIAGRIKDLEIVYKSIQKLTNRASEFDGGSFLILVVGPVKSGKSTLVNLIAHAHVSPTHFLECTVRPSIISKGQEESITSIFSTADKVKKVEQFDSVIDSLRGFEKLENIPEIGIEKKELNDINLDACVSLALEESVINADHTLVTSITTSGGELLKDNIFLVDMPGLDGGYANLDNPIYETISQRADFVIFVQSSNSAISKVSNRFLKLLQENNPKVPVCLLHNVFEAAYWHSEEEKQAVIKAQVEFAENEMGRRNFQLKGSIYSLNLGKVADAASYEGVENLQEEAAKFQEFEKDLYGKVISNSTDIRLRSVIGRTLNQLEKLDNSVSDLIGKQKAIDEEYRAAAASFDELLHQANELGYDGGDFRKMVQVYIDDDLKEFVEIVKEYYDSACNSAYAGGAKGKEATRAIVTKFMADSSAAIKSKFLDSHEHSLVRQYLRKLSNLKDDVSFIEKMNAFLKQKGCMTFESVSQVADFPMVDFDLQGAFDVKNINHPTVPHIGIPNPFGTYSIAEIQHFLKKAMECITGIDHTHTGRTVKGYLQLTVGKSICKAANDLYDQYVPVRKQRIIDFLERQKEAYLGELVPDKEEFDRKDALLRSINTQVQSFKDSIR</sequence>
<feature type="domain" description="Dynamin N-terminal" evidence="7">
    <location>
        <begin position="70"/>
        <end position="262"/>
    </location>
</feature>
<evidence type="ECO:0000259" key="7">
    <source>
        <dbReference type="Pfam" id="PF00350"/>
    </source>
</evidence>
<dbReference type="PANTHER" id="PTHR10465:SF0">
    <property type="entry name" value="SARCALUMENIN"/>
    <property type="match status" value="1"/>
</dbReference>
<dbReference type="GO" id="GO:0005525">
    <property type="term" value="F:GTP binding"/>
    <property type="evidence" value="ECO:0007669"/>
    <property type="project" value="UniProtKB-KW"/>
</dbReference>
<comment type="subcellular location">
    <subcellularLocation>
        <location evidence="1">Membrane</location>
    </subcellularLocation>
</comment>
<evidence type="ECO:0000256" key="2">
    <source>
        <dbReference type="ARBA" id="ARBA00022741"/>
    </source>
</evidence>
<dbReference type="InterPro" id="IPR045063">
    <property type="entry name" value="Dynamin_N"/>
</dbReference>
<dbReference type="GO" id="GO:0003924">
    <property type="term" value="F:GTPase activity"/>
    <property type="evidence" value="ECO:0007669"/>
    <property type="project" value="InterPro"/>
</dbReference>
<evidence type="ECO:0000256" key="5">
    <source>
        <dbReference type="ARBA" id="ARBA00023136"/>
    </source>
</evidence>
<dbReference type="InterPro" id="IPR027417">
    <property type="entry name" value="P-loop_NTPase"/>
</dbReference>
<reference evidence="8" key="1">
    <citation type="submission" date="2022-08" db="EMBL/GenBank/DDBJ databases">
        <title>Genome Sequencing of Bacteroides fragilis Group Isolates with Nanopore Technology.</title>
        <authorList>
            <person name="Tisza M.J."/>
            <person name="Smith D."/>
            <person name="Dekker J.P."/>
        </authorList>
    </citation>
    <scope>NUCLEOTIDE SEQUENCE</scope>
    <source>
        <strain evidence="8">BFG-351</strain>
    </source>
</reference>
<keyword evidence="6" id="KW-0175">Coiled coil</keyword>
<dbReference type="AlphaFoldDB" id="A0AAW5NS07"/>
<keyword evidence="5" id="KW-0472">Membrane</keyword>
<dbReference type="Pfam" id="PF00350">
    <property type="entry name" value="Dynamin_N"/>
    <property type="match status" value="1"/>
</dbReference>